<dbReference type="EMBL" id="SRLO01000026">
    <property type="protein sequence ID" value="TNN84492.1"/>
    <property type="molecule type" value="Genomic_DNA"/>
</dbReference>
<organism evidence="1 2">
    <name type="scientific">Liparis tanakae</name>
    <name type="common">Tanaka's snailfish</name>
    <dbReference type="NCBI Taxonomy" id="230148"/>
    <lineage>
        <taxon>Eukaryota</taxon>
        <taxon>Metazoa</taxon>
        <taxon>Chordata</taxon>
        <taxon>Craniata</taxon>
        <taxon>Vertebrata</taxon>
        <taxon>Euteleostomi</taxon>
        <taxon>Actinopterygii</taxon>
        <taxon>Neopterygii</taxon>
        <taxon>Teleostei</taxon>
        <taxon>Neoteleostei</taxon>
        <taxon>Acanthomorphata</taxon>
        <taxon>Eupercaria</taxon>
        <taxon>Perciformes</taxon>
        <taxon>Cottioidei</taxon>
        <taxon>Cottales</taxon>
        <taxon>Liparidae</taxon>
        <taxon>Liparis</taxon>
    </lineage>
</organism>
<sequence>MMLLESDQDWIVKICEQPFPSNEGQDAQLSVFVVPPGNSERITGAVEVRRSRAGKSTGKRHLSGQKERVVDLYC</sequence>
<comment type="caution">
    <text evidence="1">The sequence shown here is derived from an EMBL/GenBank/DDBJ whole genome shotgun (WGS) entry which is preliminary data.</text>
</comment>
<gene>
    <name evidence="1" type="ORF">EYF80_005192</name>
</gene>
<protein>
    <submittedName>
        <fullName evidence="1">Uncharacterized protein</fullName>
    </submittedName>
</protein>
<evidence type="ECO:0000313" key="2">
    <source>
        <dbReference type="Proteomes" id="UP000314294"/>
    </source>
</evidence>
<reference evidence="1 2" key="1">
    <citation type="submission" date="2019-03" db="EMBL/GenBank/DDBJ databases">
        <title>First draft genome of Liparis tanakae, snailfish: a comprehensive survey of snailfish specific genes.</title>
        <authorList>
            <person name="Kim W."/>
            <person name="Song I."/>
            <person name="Jeong J.-H."/>
            <person name="Kim D."/>
            <person name="Kim S."/>
            <person name="Ryu S."/>
            <person name="Song J.Y."/>
            <person name="Lee S.K."/>
        </authorList>
    </citation>
    <scope>NUCLEOTIDE SEQUENCE [LARGE SCALE GENOMIC DNA]</scope>
    <source>
        <tissue evidence="1">Muscle</tissue>
    </source>
</reference>
<proteinExistence type="predicted"/>
<dbReference type="AlphaFoldDB" id="A0A4Z2J4U4"/>
<evidence type="ECO:0000313" key="1">
    <source>
        <dbReference type="EMBL" id="TNN84492.1"/>
    </source>
</evidence>
<dbReference type="Proteomes" id="UP000314294">
    <property type="component" value="Unassembled WGS sequence"/>
</dbReference>
<name>A0A4Z2J4U4_9TELE</name>
<keyword evidence="2" id="KW-1185">Reference proteome</keyword>
<accession>A0A4Z2J4U4</accession>